<keyword evidence="1" id="KW-0812">Transmembrane</keyword>
<dbReference type="AlphaFoldDB" id="A0A0A9FFV7"/>
<keyword evidence="1" id="KW-0472">Membrane</keyword>
<dbReference type="EMBL" id="GBRH01188875">
    <property type="protein sequence ID" value="JAE09021.1"/>
    <property type="molecule type" value="Transcribed_RNA"/>
</dbReference>
<protein>
    <submittedName>
        <fullName evidence="2">Uncharacterized protein</fullName>
    </submittedName>
</protein>
<evidence type="ECO:0000256" key="1">
    <source>
        <dbReference type="SAM" id="Phobius"/>
    </source>
</evidence>
<organism evidence="2">
    <name type="scientific">Arundo donax</name>
    <name type="common">Giant reed</name>
    <name type="synonym">Donax arundinaceus</name>
    <dbReference type="NCBI Taxonomy" id="35708"/>
    <lineage>
        <taxon>Eukaryota</taxon>
        <taxon>Viridiplantae</taxon>
        <taxon>Streptophyta</taxon>
        <taxon>Embryophyta</taxon>
        <taxon>Tracheophyta</taxon>
        <taxon>Spermatophyta</taxon>
        <taxon>Magnoliopsida</taxon>
        <taxon>Liliopsida</taxon>
        <taxon>Poales</taxon>
        <taxon>Poaceae</taxon>
        <taxon>PACMAD clade</taxon>
        <taxon>Arundinoideae</taxon>
        <taxon>Arundineae</taxon>
        <taxon>Arundo</taxon>
    </lineage>
</organism>
<proteinExistence type="predicted"/>
<reference evidence="2" key="2">
    <citation type="journal article" date="2015" name="Data Brief">
        <title>Shoot transcriptome of the giant reed, Arundo donax.</title>
        <authorList>
            <person name="Barrero R.A."/>
            <person name="Guerrero F.D."/>
            <person name="Moolhuijzen P."/>
            <person name="Goolsby J.A."/>
            <person name="Tidwell J."/>
            <person name="Bellgard S.E."/>
            <person name="Bellgard M.I."/>
        </authorList>
    </citation>
    <scope>NUCLEOTIDE SEQUENCE</scope>
    <source>
        <tissue evidence="2">Shoot tissue taken approximately 20 cm above the soil surface</tissue>
    </source>
</reference>
<name>A0A0A9FFV7_ARUDO</name>
<evidence type="ECO:0000313" key="2">
    <source>
        <dbReference type="EMBL" id="JAE09021.1"/>
    </source>
</evidence>
<accession>A0A0A9FFV7</accession>
<keyword evidence="1" id="KW-1133">Transmembrane helix</keyword>
<sequence>MGTNYLFHRYYLVMKSSAEQLFSVLFDLSFSYHLSIFYIIHLWEAVAFYSSTVLQLLVLTLQ</sequence>
<feature type="transmembrane region" description="Helical" evidence="1">
    <location>
        <begin position="21"/>
        <end position="40"/>
    </location>
</feature>
<reference evidence="2" key="1">
    <citation type="submission" date="2014-09" db="EMBL/GenBank/DDBJ databases">
        <authorList>
            <person name="Magalhaes I.L.F."/>
            <person name="Oliveira U."/>
            <person name="Santos F.R."/>
            <person name="Vidigal T.H.D.A."/>
            <person name="Brescovit A.D."/>
            <person name="Santos A.J."/>
        </authorList>
    </citation>
    <scope>NUCLEOTIDE SEQUENCE</scope>
    <source>
        <tissue evidence="2">Shoot tissue taken approximately 20 cm above the soil surface</tissue>
    </source>
</reference>